<evidence type="ECO:0000256" key="2">
    <source>
        <dbReference type="ARBA" id="ARBA00023125"/>
    </source>
</evidence>
<dbReference type="Pfam" id="PF13305">
    <property type="entry name" value="TetR_C_33"/>
    <property type="match status" value="1"/>
</dbReference>
<proteinExistence type="predicted"/>
<dbReference type="InterPro" id="IPR001647">
    <property type="entry name" value="HTH_TetR"/>
</dbReference>
<dbReference type="Gene3D" id="1.10.357.10">
    <property type="entry name" value="Tetracycline Repressor, domain 2"/>
    <property type="match status" value="1"/>
</dbReference>
<evidence type="ECO:0000256" key="3">
    <source>
        <dbReference type="ARBA" id="ARBA00023163"/>
    </source>
</evidence>
<evidence type="ECO:0000313" key="6">
    <source>
        <dbReference type="EMBL" id="MFC7269952.1"/>
    </source>
</evidence>
<evidence type="ECO:0000313" key="7">
    <source>
        <dbReference type="Proteomes" id="UP001596507"/>
    </source>
</evidence>
<keyword evidence="1" id="KW-0805">Transcription regulation</keyword>
<keyword evidence="3" id="KW-0804">Transcription</keyword>
<sequence>MPSSYHHGDLRAQVLRGAATAVADSGPDALSLRDLARQVGVSHAAPAYHFGDRRGLFTALAVEGFGLLGDALADSVAQGAFDRTAVAYVGFAVAHPGHFAVMFRPALLDAADPDLVAAQAQTGALLDAGLDSIRDECLRVPRAQARAAAWALVHGVAVLCLSGALPDAQPEELALAAARQLFGE</sequence>
<protein>
    <submittedName>
        <fullName evidence="6">TetR/AcrR family transcriptional regulator</fullName>
    </submittedName>
</protein>
<gene>
    <name evidence="6" type="ORF">ACFQRL_13390</name>
</gene>
<keyword evidence="2 4" id="KW-0238">DNA-binding</keyword>
<dbReference type="SUPFAM" id="SSF48498">
    <property type="entry name" value="Tetracyclin repressor-like, C-terminal domain"/>
    <property type="match status" value="1"/>
</dbReference>
<dbReference type="Pfam" id="PF00440">
    <property type="entry name" value="TetR_N"/>
    <property type="match status" value="1"/>
</dbReference>
<dbReference type="Proteomes" id="UP001596507">
    <property type="component" value="Unassembled WGS sequence"/>
</dbReference>
<comment type="caution">
    <text evidence="6">The sequence shown here is derived from an EMBL/GenBank/DDBJ whole genome shotgun (WGS) entry which is preliminary data.</text>
</comment>
<feature type="DNA-binding region" description="H-T-H motif" evidence="4">
    <location>
        <begin position="31"/>
        <end position="50"/>
    </location>
</feature>
<dbReference type="SUPFAM" id="SSF46689">
    <property type="entry name" value="Homeodomain-like"/>
    <property type="match status" value="1"/>
</dbReference>
<reference evidence="7" key="1">
    <citation type="journal article" date="2019" name="Int. J. Syst. Evol. Microbiol.">
        <title>The Global Catalogue of Microorganisms (GCM) 10K type strain sequencing project: providing services to taxonomists for standard genome sequencing and annotation.</title>
        <authorList>
            <consortium name="The Broad Institute Genomics Platform"/>
            <consortium name="The Broad Institute Genome Sequencing Center for Infectious Disease"/>
            <person name="Wu L."/>
            <person name="Ma J."/>
        </authorList>
    </citation>
    <scope>NUCLEOTIDE SEQUENCE [LARGE SCALE GENOMIC DNA]</scope>
    <source>
        <strain evidence="7">CGMCC 1.15772</strain>
    </source>
</reference>
<organism evidence="6 7">
    <name type="scientific">Microbacterium fluvii</name>
    <dbReference type="NCBI Taxonomy" id="415215"/>
    <lineage>
        <taxon>Bacteria</taxon>
        <taxon>Bacillati</taxon>
        <taxon>Actinomycetota</taxon>
        <taxon>Actinomycetes</taxon>
        <taxon>Micrococcales</taxon>
        <taxon>Microbacteriaceae</taxon>
        <taxon>Microbacterium</taxon>
    </lineage>
</organism>
<dbReference type="InterPro" id="IPR009057">
    <property type="entry name" value="Homeodomain-like_sf"/>
</dbReference>
<evidence type="ECO:0000256" key="1">
    <source>
        <dbReference type="ARBA" id="ARBA00023015"/>
    </source>
</evidence>
<keyword evidence="7" id="KW-1185">Reference proteome</keyword>
<accession>A0ABW2HG63</accession>
<evidence type="ECO:0000256" key="4">
    <source>
        <dbReference type="PROSITE-ProRule" id="PRU00335"/>
    </source>
</evidence>
<evidence type="ECO:0000259" key="5">
    <source>
        <dbReference type="PROSITE" id="PS50977"/>
    </source>
</evidence>
<dbReference type="RefSeq" id="WP_262874862.1">
    <property type="nucleotide sequence ID" value="NZ_BAABKW010000013.1"/>
</dbReference>
<dbReference type="InterPro" id="IPR036271">
    <property type="entry name" value="Tet_transcr_reg_TetR-rel_C_sf"/>
</dbReference>
<dbReference type="PROSITE" id="PS50977">
    <property type="entry name" value="HTH_TETR_2"/>
    <property type="match status" value="1"/>
</dbReference>
<dbReference type="EMBL" id="JBHTBE010000003">
    <property type="protein sequence ID" value="MFC7269952.1"/>
    <property type="molecule type" value="Genomic_DNA"/>
</dbReference>
<feature type="domain" description="HTH tetR-type" evidence="5">
    <location>
        <begin position="8"/>
        <end position="68"/>
    </location>
</feature>
<name>A0ABW2HG63_9MICO</name>
<dbReference type="InterPro" id="IPR025996">
    <property type="entry name" value="MT1864/Rv1816-like_C"/>
</dbReference>